<sequence length="95" mass="11138">MNMSPANKAHFEAENEGIHLILTGIGNEIYSIVDAWQIAQEMWEAIKRLQQGESLNIQDVKTNLFLEFSKFTSHDGETMESYYTRFYKLMNEMIR</sequence>
<dbReference type="AlphaFoldDB" id="A0A699RUP5"/>
<protein>
    <submittedName>
        <fullName evidence="1">Uncharacterized protein</fullName>
    </submittedName>
</protein>
<reference evidence="1" key="1">
    <citation type="journal article" date="2019" name="Sci. Rep.">
        <title>Draft genome of Tanacetum cinerariifolium, the natural source of mosquito coil.</title>
        <authorList>
            <person name="Yamashiro T."/>
            <person name="Shiraishi A."/>
            <person name="Satake H."/>
            <person name="Nakayama K."/>
        </authorList>
    </citation>
    <scope>NUCLEOTIDE SEQUENCE</scope>
</reference>
<dbReference type="EMBL" id="BKCJ011120240">
    <property type="protein sequence ID" value="GFC89303.1"/>
    <property type="molecule type" value="Genomic_DNA"/>
</dbReference>
<accession>A0A699RUP5</accession>
<comment type="caution">
    <text evidence="1">The sequence shown here is derived from an EMBL/GenBank/DDBJ whole genome shotgun (WGS) entry which is preliminary data.</text>
</comment>
<name>A0A699RUP5_TANCI</name>
<proteinExistence type="predicted"/>
<organism evidence="1">
    <name type="scientific">Tanacetum cinerariifolium</name>
    <name type="common">Dalmatian daisy</name>
    <name type="synonym">Chrysanthemum cinerariifolium</name>
    <dbReference type="NCBI Taxonomy" id="118510"/>
    <lineage>
        <taxon>Eukaryota</taxon>
        <taxon>Viridiplantae</taxon>
        <taxon>Streptophyta</taxon>
        <taxon>Embryophyta</taxon>
        <taxon>Tracheophyta</taxon>
        <taxon>Spermatophyta</taxon>
        <taxon>Magnoliopsida</taxon>
        <taxon>eudicotyledons</taxon>
        <taxon>Gunneridae</taxon>
        <taxon>Pentapetalae</taxon>
        <taxon>asterids</taxon>
        <taxon>campanulids</taxon>
        <taxon>Asterales</taxon>
        <taxon>Asteraceae</taxon>
        <taxon>Asteroideae</taxon>
        <taxon>Anthemideae</taxon>
        <taxon>Anthemidinae</taxon>
        <taxon>Tanacetum</taxon>
    </lineage>
</organism>
<feature type="non-terminal residue" evidence="1">
    <location>
        <position position="95"/>
    </location>
</feature>
<evidence type="ECO:0000313" key="1">
    <source>
        <dbReference type="EMBL" id="GFC89303.1"/>
    </source>
</evidence>
<gene>
    <name evidence="1" type="ORF">Tci_861273</name>
</gene>